<dbReference type="Gene3D" id="1.10.10.60">
    <property type="entry name" value="Homeodomain-like"/>
    <property type="match status" value="2"/>
</dbReference>
<keyword evidence="4" id="KW-0804">Transcription</keyword>
<gene>
    <name evidence="6" type="ORF">IAA61_04645</name>
</gene>
<dbReference type="Pfam" id="PF02311">
    <property type="entry name" value="AraC_binding"/>
    <property type="match status" value="1"/>
</dbReference>
<sequence>MSDDINLPQGPELLICENPNRILPFYVTELGCSKCERGRFERNGCDGYLLIFALEGSCTITAGKNTVSLHKNNMLLLNSLSGCRCAPEDPDACFLWMQLDGTGVRSYAGLLGEINCGEIPVMFRGNIIDDINYIALMAQRSDLISMVQISNTLSEILSTLLTQRLSSQLAASKNSSHYDDIHSAVEYIRANYRSDISLNDITAHVNISKYYFIRLFKEQMGMTPYEYMINYRIYRAKLLLRSTDESVNKIASRIGFSSPSNFIRHFKKAEGVSPAGYRRGFSADDAHDRSAAAAKKPHTAKTAT</sequence>
<evidence type="ECO:0000256" key="4">
    <source>
        <dbReference type="ARBA" id="ARBA00023163"/>
    </source>
</evidence>
<dbReference type="InterPro" id="IPR018060">
    <property type="entry name" value="HTH_AraC"/>
</dbReference>
<dbReference type="PANTHER" id="PTHR46796:SF7">
    <property type="entry name" value="ARAC FAMILY TRANSCRIPTIONAL REGULATOR"/>
    <property type="match status" value="1"/>
</dbReference>
<dbReference type="PANTHER" id="PTHR46796">
    <property type="entry name" value="HTH-TYPE TRANSCRIPTIONAL ACTIVATOR RHAS-RELATED"/>
    <property type="match status" value="1"/>
</dbReference>
<dbReference type="InterPro" id="IPR003313">
    <property type="entry name" value="AraC-bd"/>
</dbReference>
<dbReference type="InterPro" id="IPR018062">
    <property type="entry name" value="HTH_AraC-typ_CS"/>
</dbReference>
<dbReference type="Pfam" id="PF12833">
    <property type="entry name" value="HTH_18"/>
    <property type="match status" value="1"/>
</dbReference>
<dbReference type="PROSITE" id="PS01124">
    <property type="entry name" value="HTH_ARAC_FAMILY_2"/>
    <property type="match status" value="1"/>
</dbReference>
<dbReference type="SMART" id="SM00342">
    <property type="entry name" value="HTH_ARAC"/>
    <property type="match status" value="1"/>
</dbReference>
<keyword evidence="2" id="KW-0238">DNA-binding</keyword>
<protein>
    <submittedName>
        <fullName evidence="6">Helix-turn-helix domain-containing protein</fullName>
    </submittedName>
</protein>
<evidence type="ECO:0000259" key="5">
    <source>
        <dbReference type="PROSITE" id="PS01124"/>
    </source>
</evidence>
<reference evidence="6" key="1">
    <citation type="submission" date="2020-10" db="EMBL/GenBank/DDBJ databases">
        <authorList>
            <person name="Gilroy R."/>
        </authorList>
    </citation>
    <scope>NUCLEOTIDE SEQUENCE</scope>
    <source>
        <strain evidence="6">USAMLcec3-3695</strain>
    </source>
</reference>
<evidence type="ECO:0000256" key="3">
    <source>
        <dbReference type="ARBA" id="ARBA00023159"/>
    </source>
</evidence>
<dbReference type="EMBL" id="DVNB01000049">
    <property type="protein sequence ID" value="HIU57086.1"/>
    <property type="molecule type" value="Genomic_DNA"/>
</dbReference>
<proteinExistence type="predicted"/>
<accession>A0A9D1MBB2</accession>
<dbReference type="InterPro" id="IPR009057">
    <property type="entry name" value="Homeodomain-like_sf"/>
</dbReference>
<dbReference type="InterPro" id="IPR050204">
    <property type="entry name" value="AraC_XylS_family_regulators"/>
</dbReference>
<dbReference type="SUPFAM" id="SSF46689">
    <property type="entry name" value="Homeodomain-like"/>
    <property type="match status" value="2"/>
</dbReference>
<dbReference type="InterPro" id="IPR020449">
    <property type="entry name" value="Tscrpt_reg_AraC-type_HTH"/>
</dbReference>
<reference evidence="6" key="2">
    <citation type="journal article" date="2021" name="PeerJ">
        <title>Extensive microbial diversity within the chicken gut microbiome revealed by metagenomics and culture.</title>
        <authorList>
            <person name="Gilroy R."/>
            <person name="Ravi A."/>
            <person name="Getino M."/>
            <person name="Pursley I."/>
            <person name="Horton D.L."/>
            <person name="Alikhan N.F."/>
            <person name="Baker D."/>
            <person name="Gharbi K."/>
            <person name="Hall N."/>
            <person name="Watson M."/>
            <person name="Adriaenssens E.M."/>
            <person name="Foster-Nyarko E."/>
            <person name="Jarju S."/>
            <person name="Secka A."/>
            <person name="Antonio M."/>
            <person name="Oren A."/>
            <person name="Chaudhuri R.R."/>
            <person name="La Ragione R."/>
            <person name="Hildebrand F."/>
            <person name="Pallen M.J."/>
        </authorList>
    </citation>
    <scope>NUCLEOTIDE SEQUENCE</scope>
    <source>
        <strain evidence="6">USAMLcec3-3695</strain>
    </source>
</reference>
<dbReference type="GO" id="GO:0043565">
    <property type="term" value="F:sequence-specific DNA binding"/>
    <property type="evidence" value="ECO:0007669"/>
    <property type="project" value="InterPro"/>
</dbReference>
<keyword evidence="3" id="KW-0010">Activator</keyword>
<dbReference type="GO" id="GO:0003700">
    <property type="term" value="F:DNA-binding transcription factor activity"/>
    <property type="evidence" value="ECO:0007669"/>
    <property type="project" value="InterPro"/>
</dbReference>
<dbReference type="Proteomes" id="UP000824109">
    <property type="component" value="Unassembled WGS sequence"/>
</dbReference>
<name>A0A9D1MBB2_9FIRM</name>
<dbReference type="AlphaFoldDB" id="A0A9D1MBB2"/>
<evidence type="ECO:0000313" key="6">
    <source>
        <dbReference type="EMBL" id="HIU57086.1"/>
    </source>
</evidence>
<comment type="caution">
    <text evidence="6">The sequence shown here is derived from an EMBL/GenBank/DDBJ whole genome shotgun (WGS) entry which is preliminary data.</text>
</comment>
<dbReference type="SUPFAM" id="SSF51215">
    <property type="entry name" value="Regulatory protein AraC"/>
    <property type="match status" value="1"/>
</dbReference>
<evidence type="ECO:0000256" key="2">
    <source>
        <dbReference type="ARBA" id="ARBA00023125"/>
    </source>
</evidence>
<dbReference type="PRINTS" id="PR00032">
    <property type="entry name" value="HTHARAC"/>
</dbReference>
<dbReference type="InterPro" id="IPR037923">
    <property type="entry name" value="HTH-like"/>
</dbReference>
<feature type="domain" description="HTH araC/xylS-type" evidence="5">
    <location>
        <begin position="182"/>
        <end position="280"/>
    </location>
</feature>
<evidence type="ECO:0000256" key="1">
    <source>
        <dbReference type="ARBA" id="ARBA00023015"/>
    </source>
</evidence>
<keyword evidence="1" id="KW-0805">Transcription regulation</keyword>
<organism evidence="6 7">
    <name type="scientific">Candidatus Ornithomonoglobus merdipullorum</name>
    <dbReference type="NCBI Taxonomy" id="2840895"/>
    <lineage>
        <taxon>Bacteria</taxon>
        <taxon>Bacillati</taxon>
        <taxon>Bacillota</taxon>
        <taxon>Clostridia</taxon>
        <taxon>Candidatus Ornithomonoglobus</taxon>
    </lineage>
</organism>
<evidence type="ECO:0000313" key="7">
    <source>
        <dbReference type="Proteomes" id="UP000824109"/>
    </source>
</evidence>
<dbReference type="PROSITE" id="PS00041">
    <property type="entry name" value="HTH_ARAC_FAMILY_1"/>
    <property type="match status" value="1"/>
</dbReference>